<comment type="caution">
    <text evidence="1">The sequence shown here is derived from an EMBL/GenBank/DDBJ whole genome shotgun (WGS) entry which is preliminary data.</text>
</comment>
<sequence>MASAVDAGVDKIWGWCEQAESRIDKLVAGEGAPGTRLAPSRSGQNDESIGCRIDFGPKFEKDGKTFRRYNIQINKGAKNPTLKALANKDSHAIWSYADIILDENFLSRIHPLSVTNP</sequence>
<keyword evidence="2" id="KW-1185">Reference proteome</keyword>
<evidence type="ECO:0000313" key="1">
    <source>
        <dbReference type="EMBL" id="KAG6108374.1"/>
    </source>
</evidence>
<dbReference type="Proteomes" id="UP000732380">
    <property type="component" value="Unassembled WGS sequence"/>
</dbReference>
<organism evidence="1 2">
    <name type="scientific">Claviceps humidiphila</name>
    <dbReference type="NCBI Taxonomy" id="1294629"/>
    <lineage>
        <taxon>Eukaryota</taxon>
        <taxon>Fungi</taxon>
        <taxon>Dikarya</taxon>
        <taxon>Ascomycota</taxon>
        <taxon>Pezizomycotina</taxon>
        <taxon>Sordariomycetes</taxon>
        <taxon>Hypocreomycetidae</taxon>
        <taxon>Hypocreales</taxon>
        <taxon>Clavicipitaceae</taxon>
        <taxon>Claviceps</taxon>
    </lineage>
</organism>
<proteinExistence type="predicted"/>
<protein>
    <submittedName>
        <fullName evidence="1">Uncharacterized protein</fullName>
    </submittedName>
</protein>
<name>A0A9P7TQK0_9HYPO</name>
<dbReference type="EMBL" id="SRQM01000568">
    <property type="protein sequence ID" value="KAG6108374.1"/>
    <property type="molecule type" value="Genomic_DNA"/>
</dbReference>
<dbReference type="AlphaFoldDB" id="A0A9P7TQK0"/>
<gene>
    <name evidence="1" type="ORF">E4U13_006469</name>
</gene>
<reference evidence="1 2" key="1">
    <citation type="journal article" date="2020" name="bioRxiv">
        <title>Whole genome comparisons of ergot fungi reveals the divergence and evolution of species within the genus Claviceps are the result of varying mechanisms driving genome evolution and host range expansion.</title>
        <authorList>
            <person name="Wyka S.A."/>
            <person name="Mondo S.J."/>
            <person name="Liu M."/>
            <person name="Dettman J."/>
            <person name="Nalam V."/>
            <person name="Broders K.D."/>
        </authorList>
    </citation>
    <scope>NUCLEOTIDE SEQUENCE [LARGE SCALE GENOMIC DNA]</scope>
    <source>
        <strain evidence="1 2">LM576</strain>
    </source>
</reference>
<evidence type="ECO:0000313" key="2">
    <source>
        <dbReference type="Proteomes" id="UP000732380"/>
    </source>
</evidence>
<accession>A0A9P7TQK0</accession>